<sequence>MKFLHLLSTEASHVITLHCLNDPPFSTTDSLSSTRSIHKENTTLRFRGWNKEIFEKDTLLEPHVLQDECKIQDGSWHQSRFRFHTQDSRQLPVIDIQESPPSQPDSQRRIEIGPVCFL</sequence>
<dbReference type="GO" id="GO:0005576">
    <property type="term" value="C:extracellular region"/>
    <property type="evidence" value="ECO:0007669"/>
    <property type="project" value="UniProtKB-SubCell"/>
</dbReference>
<dbReference type="GO" id="GO:0005201">
    <property type="term" value="F:extracellular matrix structural constituent"/>
    <property type="evidence" value="ECO:0007669"/>
    <property type="project" value="InterPro"/>
</dbReference>
<accession>A0A7N9ARA5</accession>
<dbReference type="Ensembl" id="ENSMAMT00000038760.1">
    <property type="protein sequence ID" value="ENSMAMP00000056358.1"/>
    <property type="gene ID" value="ENSMAMG00000025170.1"/>
</dbReference>
<dbReference type="GeneTree" id="ENSGT00940000163583"/>
<dbReference type="InParanoid" id="A0A7N9ARA5"/>
<dbReference type="Proteomes" id="UP000261640">
    <property type="component" value="Unplaced"/>
</dbReference>
<evidence type="ECO:0000256" key="1">
    <source>
        <dbReference type="ARBA" id="ARBA00004613"/>
    </source>
</evidence>
<organism evidence="5 6">
    <name type="scientific">Mastacembelus armatus</name>
    <name type="common">zig-zag eel</name>
    <dbReference type="NCBI Taxonomy" id="205130"/>
    <lineage>
        <taxon>Eukaryota</taxon>
        <taxon>Metazoa</taxon>
        <taxon>Chordata</taxon>
        <taxon>Craniata</taxon>
        <taxon>Vertebrata</taxon>
        <taxon>Euteleostomi</taxon>
        <taxon>Actinopterygii</taxon>
        <taxon>Neopterygii</taxon>
        <taxon>Teleostei</taxon>
        <taxon>Neoteleostei</taxon>
        <taxon>Acanthomorphata</taxon>
        <taxon>Anabantaria</taxon>
        <taxon>Synbranchiformes</taxon>
        <taxon>Mastacembelidae</taxon>
        <taxon>Mastacembelus</taxon>
    </lineage>
</organism>
<reference evidence="5" key="1">
    <citation type="submission" date="2025-08" db="UniProtKB">
        <authorList>
            <consortium name="Ensembl"/>
        </authorList>
    </citation>
    <scope>IDENTIFICATION</scope>
</reference>
<proteinExistence type="predicted"/>
<evidence type="ECO:0000313" key="5">
    <source>
        <dbReference type="Ensembl" id="ENSMAMP00000056358.1"/>
    </source>
</evidence>
<reference evidence="5" key="2">
    <citation type="submission" date="2025-09" db="UniProtKB">
        <authorList>
            <consortium name="Ensembl"/>
        </authorList>
    </citation>
    <scope>IDENTIFICATION</scope>
</reference>
<evidence type="ECO:0000256" key="2">
    <source>
        <dbReference type="ARBA" id="ARBA00022525"/>
    </source>
</evidence>
<evidence type="ECO:0000313" key="6">
    <source>
        <dbReference type="Proteomes" id="UP000261640"/>
    </source>
</evidence>
<dbReference type="AlphaFoldDB" id="A0A7N9ARA5"/>
<evidence type="ECO:0000256" key="3">
    <source>
        <dbReference type="ARBA" id="ARBA00023119"/>
    </source>
</evidence>
<keyword evidence="3" id="KW-0176">Collagen</keyword>
<comment type="subcellular location">
    <subcellularLocation>
        <location evidence="1">Secreted</location>
    </subcellularLocation>
</comment>
<dbReference type="InterPro" id="IPR000885">
    <property type="entry name" value="Fib_collagen_C"/>
</dbReference>
<dbReference type="Pfam" id="PF01410">
    <property type="entry name" value="COLFI"/>
    <property type="match status" value="1"/>
</dbReference>
<keyword evidence="2" id="KW-0964">Secreted</keyword>
<name>A0A7N9ARA5_9TELE</name>
<dbReference type="PROSITE" id="PS51461">
    <property type="entry name" value="NC1_FIB"/>
    <property type="match status" value="1"/>
</dbReference>
<evidence type="ECO:0000259" key="4">
    <source>
        <dbReference type="PROSITE" id="PS51461"/>
    </source>
</evidence>
<keyword evidence="6" id="KW-1185">Reference proteome</keyword>
<protein>
    <recommendedName>
        <fullName evidence="4">Fibrillar collagen NC1 domain-containing protein</fullName>
    </recommendedName>
</protein>
<dbReference type="Gene3D" id="2.60.120.1000">
    <property type="match status" value="1"/>
</dbReference>
<feature type="domain" description="Fibrillar collagen NC1" evidence="4">
    <location>
        <begin position="1"/>
        <end position="118"/>
    </location>
</feature>
<dbReference type="GO" id="GO:0005581">
    <property type="term" value="C:collagen trimer"/>
    <property type="evidence" value="ECO:0007669"/>
    <property type="project" value="UniProtKB-KW"/>
</dbReference>